<evidence type="ECO:0000259" key="3">
    <source>
        <dbReference type="SMART" id="SM00849"/>
    </source>
</evidence>
<proteinExistence type="inferred from homology"/>
<evidence type="ECO:0000313" key="5">
    <source>
        <dbReference type="Proteomes" id="UP000295210"/>
    </source>
</evidence>
<evidence type="ECO:0000313" key="4">
    <source>
        <dbReference type="EMBL" id="TCK75564.1"/>
    </source>
</evidence>
<dbReference type="HAMAP" id="MF_00457">
    <property type="entry name" value="UPF0173"/>
    <property type="match status" value="1"/>
</dbReference>
<dbReference type="AlphaFoldDB" id="A0A4R1LBP0"/>
<dbReference type="NCBIfam" id="NF001911">
    <property type="entry name" value="PRK00685.1"/>
    <property type="match status" value="1"/>
</dbReference>
<feature type="domain" description="Metallo-beta-lactamase" evidence="3">
    <location>
        <begin position="13"/>
        <end position="200"/>
    </location>
</feature>
<dbReference type="EMBL" id="SMGK01000001">
    <property type="protein sequence ID" value="TCK75564.1"/>
    <property type="molecule type" value="Genomic_DNA"/>
</dbReference>
<dbReference type="OrthoDB" id="9789133at2"/>
<name>A0A4R1LBP0_9BACT</name>
<dbReference type="InterPro" id="IPR022877">
    <property type="entry name" value="UPF0173"/>
</dbReference>
<keyword evidence="5" id="KW-1185">Reference proteome</keyword>
<sequence length="235" mass="25204">MTNLKGTRLTWLGHSTVLIKTPKTAILIDPFIEQNSKYPKSYRLPEKLDLILLTHGHQDHIADAVPVAKKSGANVVAMFELAGWVQSKGVENVIPMNLGGSIHHKDVTITMVEAKHSSGIQDGDGFIYGGTPAGYIITVAEGPVLYHAGDTALFSDMKLFGELYQPELGMLPIGDHFTMGPVHAAMAAKLLGIRTVLPLHFGTFPQLTGTPSELAKHLDGSGIEVLELGAGTEYA</sequence>
<evidence type="ECO:0000256" key="2">
    <source>
        <dbReference type="HAMAP-Rule" id="MF_00457"/>
    </source>
</evidence>
<reference evidence="4 5" key="1">
    <citation type="submission" date="2019-03" db="EMBL/GenBank/DDBJ databases">
        <title>Genomic Encyclopedia of Type Strains, Phase IV (KMG-IV): sequencing the most valuable type-strain genomes for metagenomic binning, comparative biology and taxonomic classification.</title>
        <authorList>
            <person name="Goeker M."/>
        </authorList>
    </citation>
    <scope>NUCLEOTIDE SEQUENCE [LARGE SCALE GENOMIC DNA]</scope>
    <source>
        <strain evidence="4 5">DSM 103428</strain>
    </source>
</reference>
<organism evidence="4 5">
    <name type="scientific">Acidipila rosea</name>
    <dbReference type="NCBI Taxonomy" id="768535"/>
    <lineage>
        <taxon>Bacteria</taxon>
        <taxon>Pseudomonadati</taxon>
        <taxon>Acidobacteriota</taxon>
        <taxon>Terriglobia</taxon>
        <taxon>Terriglobales</taxon>
        <taxon>Acidobacteriaceae</taxon>
        <taxon>Acidipila</taxon>
    </lineage>
</organism>
<gene>
    <name evidence="4" type="ORF">C7378_0549</name>
</gene>
<dbReference type="InterPro" id="IPR001279">
    <property type="entry name" value="Metallo-B-lactamas"/>
</dbReference>
<dbReference type="SMART" id="SM00849">
    <property type="entry name" value="Lactamase_B"/>
    <property type="match status" value="1"/>
</dbReference>
<comment type="similarity">
    <text evidence="2">Belongs to the UPF0173 family.</text>
</comment>
<dbReference type="Gene3D" id="3.60.15.10">
    <property type="entry name" value="Ribonuclease Z/Hydroxyacylglutathione hydrolase-like"/>
    <property type="match status" value="1"/>
</dbReference>
<dbReference type="PANTHER" id="PTHR43546:SF3">
    <property type="entry name" value="UPF0173 METAL-DEPENDENT HYDROLASE MJ1163"/>
    <property type="match status" value="1"/>
</dbReference>
<dbReference type="SUPFAM" id="SSF56281">
    <property type="entry name" value="Metallo-hydrolase/oxidoreductase"/>
    <property type="match status" value="1"/>
</dbReference>
<dbReference type="InterPro" id="IPR036866">
    <property type="entry name" value="RibonucZ/Hydroxyglut_hydro"/>
</dbReference>
<dbReference type="InterPro" id="IPR050114">
    <property type="entry name" value="UPF0173_UPF0282_UlaG_hydrolase"/>
</dbReference>
<dbReference type="RefSeq" id="WP_131991422.1">
    <property type="nucleotide sequence ID" value="NZ_SMGK01000001.1"/>
</dbReference>
<keyword evidence="1 2" id="KW-0378">Hydrolase</keyword>
<dbReference type="Pfam" id="PF12706">
    <property type="entry name" value="Lactamase_B_2"/>
    <property type="match status" value="1"/>
</dbReference>
<evidence type="ECO:0000256" key="1">
    <source>
        <dbReference type="ARBA" id="ARBA00022801"/>
    </source>
</evidence>
<dbReference type="PANTHER" id="PTHR43546">
    <property type="entry name" value="UPF0173 METAL-DEPENDENT HYDROLASE MJ1163-RELATED"/>
    <property type="match status" value="1"/>
</dbReference>
<comment type="caution">
    <text evidence="4">The sequence shown here is derived from an EMBL/GenBank/DDBJ whole genome shotgun (WGS) entry which is preliminary data.</text>
</comment>
<accession>A0A4R1LBP0</accession>
<protein>
    <recommendedName>
        <fullName evidence="2">UPF0173 metal-dependent hydrolase C7378_0549</fullName>
    </recommendedName>
</protein>
<dbReference type="Proteomes" id="UP000295210">
    <property type="component" value="Unassembled WGS sequence"/>
</dbReference>
<dbReference type="GO" id="GO:0016787">
    <property type="term" value="F:hydrolase activity"/>
    <property type="evidence" value="ECO:0007669"/>
    <property type="project" value="UniProtKB-UniRule"/>
</dbReference>